<keyword evidence="3" id="KW-1185">Reference proteome</keyword>
<dbReference type="STRING" id="280332.CQ12_31670"/>
<dbReference type="Proteomes" id="UP000050863">
    <property type="component" value="Unassembled WGS sequence"/>
</dbReference>
<dbReference type="AlphaFoldDB" id="A0A0R3M4N5"/>
<dbReference type="RefSeq" id="WP_057834445.1">
    <property type="nucleotide sequence ID" value="NZ_LLXZ01000038.1"/>
</dbReference>
<comment type="caution">
    <text evidence="2">The sequence shown here is derived from an EMBL/GenBank/DDBJ whole genome shotgun (WGS) entry which is preliminary data.</text>
</comment>
<evidence type="ECO:0000256" key="1">
    <source>
        <dbReference type="SAM" id="MobiDB-lite"/>
    </source>
</evidence>
<accession>A0A0R3M4N5</accession>
<feature type="region of interest" description="Disordered" evidence="1">
    <location>
        <begin position="184"/>
        <end position="216"/>
    </location>
</feature>
<name>A0A0R3M4N5_9BRAD</name>
<dbReference type="OrthoDB" id="8219156at2"/>
<evidence type="ECO:0000313" key="2">
    <source>
        <dbReference type="EMBL" id="KRR12208.1"/>
    </source>
</evidence>
<evidence type="ECO:0000313" key="3">
    <source>
        <dbReference type="Proteomes" id="UP000050863"/>
    </source>
</evidence>
<dbReference type="EMBL" id="LLXZ01000038">
    <property type="protein sequence ID" value="KRR12208.1"/>
    <property type="molecule type" value="Genomic_DNA"/>
</dbReference>
<gene>
    <name evidence="2" type="ORF">CQ12_31670</name>
</gene>
<sequence>MKNILGFSTAPSETGDFTRIVKYDARAGRMFRIDRIENNSSFENKAVDITQSFKAIADFENMETGYVLFAPGIAPDFKLVRIGNEFPDRPSDKHKHGVRLMIKLAKDCSGDKPIREMAGTSKSFLAGVEAVYTRYLAEKDDHPGKLPIIVLEKTTPVRSGTGEHSSTNYQPTFKIVGWAPRGDLGGVAPSDGGPPVTGSTQVDAPKADETVNADDF</sequence>
<reference evidence="2 3" key="1">
    <citation type="submission" date="2014-03" db="EMBL/GenBank/DDBJ databases">
        <title>Bradyrhizobium valentinum sp. nov., isolated from effective nodules of Lupinus mariae-josephae, a lupine endemic of basic-lime soils in Eastern Spain.</title>
        <authorList>
            <person name="Duran D."/>
            <person name="Rey L."/>
            <person name="Navarro A."/>
            <person name="Busquets A."/>
            <person name="Imperial J."/>
            <person name="Ruiz-Argueso T."/>
        </authorList>
    </citation>
    <scope>NUCLEOTIDE SEQUENCE [LARGE SCALE GENOMIC DNA]</scope>
    <source>
        <strain evidence="2 3">PAC68</strain>
    </source>
</reference>
<organism evidence="2 3">
    <name type="scientific">Bradyrhizobium jicamae</name>
    <dbReference type="NCBI Taxonomy" id="280332"/>
    <lineage>
        <taxon>Bacteria</taxon>
        <taxon>Pseudomonadati</taxon>
        <taxon>Pseudomonadota</taxon>
        <taxon>Alphaproteobacteria</taxon>
        <taxon>Hyphomicrobiales</taxon>
        <taxon>Nitrobacteraceae</taxon>
        <taxon>Bradyrhizobium</taxon>
    </lineage>
</organism>
<proteinExistence type="predicted"/>
<protein>
    <submittedName>
        <fullName evidence="2">Uncharacterized protein</fullName>
    </submittedName>
</protein>